<protein>
    <submittedName>
        <fullName evidence="8">SusD family</fullName>
    </submittedName>
</protein>
<dbReference type="Pfam" id="PF07980">
    <property type="entry name" value="SusD_RagB"/>
    <property type="match status" value="1"/>
</dbReference>
<keyword evidence="3" id="KW-0732">Signal</keyword>
<sequence length="422" mass="48241">MGNLNNIIHQIESEALPSPSSQEKEAGLAEVRAMRAFYYWLILDNYGDAPLVTGIETDLPAKTPRKEIFDFVVKELNEVIPMLSEEVGGNYYGRMTKWAAKATLANIYLNGEVYSGQVYWNECLAQCNDIINSQKFILSPNFKDPFRATGVETNKEVIFTIPFDRDFGGGNYIHMFSWHGELKKKFVIEATPWGSGAAMGLTQFINTYDVDDSRLTDTWLMGPQYDANGEQLKGTYDKQGEPFVYTKEVPSASYTSEMEGYRMNKFEVAEGSTHNSTTDIPVFRYTHVLLMKAECLLRTNQAGAGELVTQVRQRAFKDNPTKATVTDEQLKQNSAYQYGYVENYQIVDPGNQDPIQFGRLLDEYAWELVWEMHRRRDLIRFGIYTKKSWLSHKPQGDYRTVFPIPDGIINANPNLEQNPNYK</sequence>
<evidence type="ECO:0000259" key="7">
    <source>
        <dbReference type="Pfam" id="PF14322"/>
    </source>
</evidence>
<reference evidence="8 9" key="1">
    <citation type="submission" date="2016-08" db="EMBL/GenBank/DDBJ databases">
        <authorList>
            <person name="Seilhamer J.J."/>
        </authorList>
    </citation>
    <scope>NUCLEOTIDE SEQUENCE [LARGE SCALE GENOMIC DNA]</scope>
    <source>
        <strain evidence="8">M3/6</strain>
    </source>
</reference>
<dbReference type="InterPro" id="IPR012944">
    <property type="entry name" value="SusD_RagB_dom"/>
</dbReference>
<evidence type="ECO:0000256" key="4">
    <source>
        <dbReference type="ARBA" id="ARBA00023136"/>
    </source>
</evidence>
<dbReference type="RefSeq" id="WP_232001505.1">
    <property type="nucleotide sequence ID" value="NZ_LT605205.1"/>
</dbReference>
<feature type="domain" description="SusD-like N-terminal" evidence="7">
    <location>
        <begin position="6"/>
        <end position="109"/>
    </location>
</feature>
<name>A0A1R3T690_9BACT</name>
<dbReference type="SUPFAM" id="SSF48452">
    <property type="entry name" value="TPR-like"/>
    <property type="match status" value="1"/>
</dbReference>
<evidence type="ECO:0000259" key="6">
    <source>
        <dbReference type="Pfam" id="PF07980"/>
    </source>
</evidence>
<dbReference type="GO" id="GO:0009279">
    <property type="term" value="C:cell outer membrane"/>
    <property type="evidence" value="ECO:0007669"/>
    <property type="project" value="UniProtKB-SubCell"/>
</dbReference>
<dbReference type="AlphaFoldDB" id="A0A1R3T690"/>
<organism evidence="8 9">
    <name type="scientific">Proteiniphilum saccharofermentans</name>
    <dbReference type="NCBI Taxonomy" id="1642647"/>
    <lineage>
        <taxon>Bacteria</taxon>
        <taxon>Pseudomonadati</taxon>
        <taxon>Bacteroidota</taxon>
        <taxon>Bacteroidia</taxon>
        <taxon>Bacteroidales</taxon>
        <taxon>Dysgonomonadaceae</taxon>
        <taxon>Proteiniphilum</taxon>
    </lineage>
</organism>
<dbReference type="Pfam" id="PF14322">
    <property type="entry name" value="SusD-like_3"/>
    <property type="match status" value="1"/>
</dbReference>
<dbReference type="InterPro" id="IPR033985">
    <property type="entry name" value="SusD-like_N"/>
</dbReference>
<keyword evidence="5" id="KW-0998">Cell outer membrane</keyword>
<evidence type="ECO:0000313" key="9">
    <source>
        <dbReference type="Proteomes" id="UP000187464"/>
    </source>
</evidence>
<comment type="subcellular location">
    <subcellularLocation>
        <location evidence="1">Cell outer membrane</location>
    </subcellularLocation>
</comment>
<dbReference type="InterPro" id="IPR011990">
    <property type="entry name" value="TPR-like_helical_dom_sf"/>
</dbReference>
<evidence type="ECO:0000256" key="2">
    <source>
        <dbReference type="ARBA" id="ARBA00006275"/>
    </source>
</evidence>
<keyword evidence="9" id="KW-1185">Reference proteome</keyword>
<evidence type="ECO:0000256" key="3">
    <source>
        <dbReference type="ARBA" id="ARBA00022729"/>
    </source>
</evidence>
<dbReference type="STRING" id="1642647.PSM36_0645"/>
<evidence type="ECO:0000256" key="1">
    <source>
        <dbReference type="ARBA" id="ARBA00004442"/>
    </source>
</evidence>
<proteinExistence type="inferred from homology"/>
<dbReference type="Proteomes" id="UP000187464">
    <property type="component" value="Chromosome I"/>
</dbReference>
<feature type="domain" description="RagB/SusD" evidence="6">
    <location>
        <begin position="201"/>
        <end position="421"/>
    </location>
</feature>
<gene>
    <name evidence="8" type="ORF">PSM36_0645</name>
</gene>
<accession>A0A1R3T690</accession>
<evidence type="ECO:0000313" key="8">
    <source>
        <dbReference type="EMBL" id="SCD19475.1"/>
    </source>
</evidence>
<dbReference type="KEGG" id="psac:PSM36_0645"/>
<dbReference type="EMBL" id="LT605205">
    <property type="protein sequence ID" value="SCD19475.1"/>
    <property type="molecule type" value="Genomic_DNA"/>
</dbReference>
<comment type="similarity">
    <text evidence="2">Belongs to the SusD family.</text>
</comment>
<keyword evidence="4" id="KW-0472">Membrane</keyword>
<evidence type="ECO:0000256" key="5">
    <source>
        <dbReference type="ARBA" id="ARBA00023237"/>
    </source>
</evidence>
<dbReference type="Gene3D" id="1.25.40.390">
    <property type="match status" value="1"/>
</dbReference>